<protein>
    <submittedName>
        <fullName evidence="1">Nucleoside 2-deoxyribosyltransferase</fullName>
    </submittedName>
</protein>
<dbReference type="Proteomes" id="UP001207252">
    <property type="component" value="Unassembled WGS sequence"/>
</dbReference>
<evidence type="ECO:0000313" key="2">
    <source>
        <dbReference type="Proteomes" id="UP001207252"/>
    </source>
</evidence>
<dbReference type="EMBL" id="JAOXHJ010000004">
    <property type="protein sequence ID" value="MCV3754159.1"/>
    <property type="molecule type" value="Genomic_DNA"/>
</dbReference>
<organism evidence="1 2">
    <name type="scientific">Ureaplasma zalophigenitalium</name>
    <dbReference type="NCBI Taxonomy" id="907723"/>
    <lineage>
        <taxon>Bacteria</taxon>
        <taxon>Bacillati</taxon>
        <taxon>Mycoplasmatota</taxon>
        <taxon>Mycoplasmoidales</taxon>
        <taxon>Mycoplasmoidaceae</taxon>
        <taxon>Ureaplasma</taxon>
    </lineage>
</organism>
<dbReference type="RefSeq" id="WP_263817962.1">
    <property type="nucleotide sequence ID" value="NZ_JAOXHJ010000004.1"/>
</dbReference>
<name>A0ABT3BPM9_9BACT</name>
<sequence length="158" mass="17833">MERIYFANALFSEAELDFNKKVVDAIRQQTKYSVYLPQENFAINDKTQCADSLKIYEADKNELDQCDLLVAVLDGLTIDNGVCTEIGYFAALKKPIIGLYTDSRRMYNWQDEQAKAQLLMQPCESQYAYVNLFVIGAVKANGSIASNVAELIQMINAH</sequence>
<evidence type="ECO:0000313" key="1">
    <source>
        <dbReference type="EMBL" id="MCV3754159.1"/>
    </source>
</evidence>
<dbReference type="Pfam" id="PF05014">
    <property type="entry name" value="Nuc_deoxyrib_tr"/>
    <property type="match status" value="1"/>
</dbReference>
<proteinExistence type="predicted"/>
<accession>A0ABT3BPM9</accession>
<dbReference type="PANTHER" id="PTHR15364">
    <property type="entry name" value="2'-DEOXYNUCLEOSIDE 5'-PHOSPHATE N-HYDROLASE 1"/>
    <property type="match status" value="1"/>
</dbReference>
<comment type="caution">
    <text evidence="1">The sequence shown here is derived from an EMBL/GenBank/DDBJ whole genome shotgun (WGS) entry which is preliminary data.</text>
</comment>
<gene>
    <name evidence="1" type="ORF">OF365_02110</name>
</gene>
<dbReference type="InterPro" id="IPR051239">
    <property type="entry name" value="2'-dNMP_N-hydrolase"/>
</dbReference>
<dbReference type="PANTHER" id="PTHR15364:SF0">
    <property type="entry name" value="2'-DEOXYNUCLEOSIDE 5'-PHOSPHATE N-HYDROLASE 1"/>
    <property type="match status" value="1"/>
</dbReference>
<keyword evidence="2" id="KW-1185">Reference proteome</keyword>
<dbReference type="Gene3D" id="3.40.50.450">
    <property type="match status" value="1"/>
</dbReference>
<dbReference type="SUPFAM" id="SSF52309">
    <property type="entry name" value="N-(deoxy)ribosyltransferase-like"/>
    <property type="match status" value="1"/>
</dbReference>
<dbReference type="InterPro" id="IPR007710">
    <property type="entry name" value="Nucleoside_deoxyribTrfase"/>
</dbReference>
<reference evidence="1 2" key="1">
    <citation type="journal article" date="2020" name="Int. J. Syst. Evol. Microbiol.">
        <title>Ureaplasma miroungigenitalium sp. nov. isolated from northern elephant seals (Mirounga angustirostris) and Ureaplasma zalophigenitalium sp. nov. isolated from California sea lions (Zalophus californianus).</title>
        <authorList>
            <person name="Volokhov D.V."/>
            <person name="Gulland F.M."/>
            <person name="Gao Y."/>
            <person name="Chizhikov V.E."/>
        </authorList>
    </citation>
    <scope>NUCLEOTIDE SEQUENCE [LARGE SCALE GENOMIC DNA]</scope>
    <source>
        <strain evidence="1 2">CSL7644-GEN</strain>
    </source>
</reference>